<dbReference type="eggNOG" id="KOG1721">
    <property type="taxonomic scope" value="Eukaryota"/>
</dbReference>
<dbReference type="GO" id="GO:0045944">
    <property type="term" value="P:positive regulation of transcription by RNA polymerase II"/>
    <property type="evidence" value="ECO:0007669"/>
    <property type="project" value="UniProtKB-ARBA"/>
</dbReference>
<dbReference type="VEuPathDB" id="FungiDB:BDEG_24703"/>
<dbReference type="Proteomes" id="UP000077115">
    <property type="component" value="Unassembled WGS sequence"/>
</dbReference>
<name>A0A177WLQ5_BATDL</name>
<dbReference type="GO" id="GO:0000978">
    <property type="term" value="F:RNA polymerase II cis-regulatory region sequence-specific DNA binding"/>
    <property type="evidence" value="ECO:0007669"/>
    <property type="project" value="TreeGrafter"/>
</dbReference>
<feature type="compositionally biased region" description="Low complexity" evidence="6">
    <location>
        <begin position="69"/>
        <end position="81"/>
    </location>
</feature>
<dbReference type="PANTHER" id="PTHR19818:SF144">
    <property type="entry name" value="METALLOTHIONEIN EXPRESSION ACTIVATOR-RELATED"/>
    <property type="match status" value="1"/>
</dbReference>
<dbReference type="EMBL" id="DS022305">
    <property type="protein sequence ID" value="OAJ41048.1"/>
    <property type="molecule type" value="Genomic_DNA"/>
</dbReference>
<evidence type="ECO:0000256" key="2">
    <source>
        <dbReference type="ARBA" id="ARBA00022737"/>
    </source>
</evidence>
<dbReference type="GO" id="GO:0005634">
    <property type="term" value="C:nucleus"/>
    <property type="evidence" value="ECO:0007669"/>
    <property type="project" value="UniProtKB-ARBA"/>
</dbReference>
<dbReference type="PANTHER" id="PTHR19818">
    <property type="entry name" value="ZINC FINGER PROTEIN ZIC AND GLI"/>
    <property type="match status" value="1"/>
</dbReference>
<protein>
    <recommendedName>
        <fullName evidence="7">C2H2-type domain-containing protein</fullName>
    </recommendedName>
</protein>
<feature type="domain" description="C2H2-type" evidence="7">
    <location>
        <begin position="519"/>
        <end position="547"/>
    </location>
</feature>
<proteinExistence type="predicted"/>
<keyword evidence="1" id="KW-0479">Metal-binding</keyword>
<feature type="region of interest" description="Disordered" evidence="6">
    <location>
        <begin position="402"/>
        <end position="441"/>
    </location>
</feature>
<evidence type="ECO:0000256" key="4">
    <source>
        <dbReference type="ARBA" id="ARBA00022833"/>
    </source>
</evidence>
<accession>A0A177WLQ5</accession>
<sequence>MSESDWSVQPSLSTTHSQPPKQQLQLKSLQHDLDQDKVKHHQPQHQFLHPAMANPNTLLQSPVSPNPVYPNSGTSGNSNSSAPLSAGPSPRVSSKNTDFLHQVDASNNQHHIELEKLFSDTFHSAHVGQSDGNTTDATFTSTLLTPPLSALQHDTIPKSLLSYLNIPVFSNTDHSGSSKPPTSGLMLSNSYQHPILSAISITSPDPMMFQAASNDGYFDQILAHHTTKGSDSNPISFAFKDQQPVMELLDDPIYMHMMQNVNPTEVGIGALGMHTNTDILSQLNNDTFLRDLEHATMHAQGQDSMHNLVLSDMPGGPMSGSSDTQLQLMTIGLPNHHMPKSAPLPQYSGAPLVSPKMMFHTSGMDVFAPHSFMHHGTPSMPSISLPLGNFNMPSLNDDPYTHDMKHQQDLGNMPIASSSHHQNTQNTASNRSPKVSHKKPKQHEMFLLKQTLNIPDQIIASGTNETNHIQPKTQNHLTVDEPQRGKSGPFICTHPGCNKIFPSNIKLRSHAKSHRPRTFRCDSCHACFNRVHDLKRHQQSVHSVHRPFQCLRCCKTFSRLDALKRHTTRTTSSCYDAPIQMDGEHAAVLEAAISQLASIGGMQFPNVGSNGVMNAMDAMTAIDAMGGTGVFDLSTSGTARNSSILN</sequence>
<evidence type="ECO:0000259" key="7">
    <source>
        <dbReference type="PROSITE" id="PS50157"/>
    </source>
</evidence>
<reference evidence="8 9" key="2">
    <citation type="submission" date="2016-05" db="EMBL/GenBank/DDBJ databases">
        <title>Lineage-specific infection strategies underlie the spectrum of fungal disease in amphibians.</title>
        <authorList>
            <person name="Cuomo C.A."/>
            <person name="Farrer R.A."/>
            <person name="James T."/>
            <person name="Longcore J."/>
            <person name="Birren B."/>
        </authorList>
    </citation>
    <scope>NUCLEOTIDE SEQUENCE [LARGE SCALE GENOMIC DNA]</scope>
    <source>
        <strain evidence="8 9">JEL423</strain>
    </source>
</reference>
<dbReference type="GO" id="GO:0000981">
    <property type="term" value="F:DNA-binding transcription factor activity, RNA polymerase II-specific"/>
    <property type="evidence" value="ECO:0007669"/>
    <property type="project" value="TreeGrafter"/>
</dbReference>
<evidence type="ECO:0000256" key="1">
    <source>
        <dbReference type="ARBA" id="ARBA00022723"/>
    </source>
</evidence>
<feature type="compositionally biased region" description="Polar residues" evidence="6">
    <location>
        <begin position="1"/>
        <end position="15"/>
    </location>
</feature>
<keyword evidence="3 5" id="KW-0863">Zinc-finger</keyword>
<dbReference type="InterPro" id="IPR050329">
    <property type="entry name" value="GLI_C2H2-zinc-finger"/>
</dbReference>
<dbReference type="GO" id="GO:0008270">
    <property type="term" value="F:zinc ion binding"/>
    <property type="evidence" value="ECO:0007669"/>
    <property type="project" value="UniProtKB-KW"/>
</dbReference>
<dbReference type="STRING" id="403673.A0A177WLQ5"/>
<keyword evidence="4" id="KW-0862">Zinc</keyword>
<feature type="compositionally biased region" description="Polar residues" evidence="6">
    <location>
        <begin position="415"/>
        <end position="433"/>
    </location>
</feature>
<dbReference type="SMART" id="SM00355">
    <property type="entry name" value="ZnF_C2H2"/>
    <property type="match status" value="3"/>
</dbReference>
<dbReference type="InterPro" id="IPR013087">
    <property type="entry name" value="Znf_C2H2_type"/>
</dbReference>
<evidence type="ECO:0000313" key="8">
    <source>
        <dbReference type="EMBL" id="OAJ41048.1"/>
    </source>
</evidence>
<dbReference type="SUPFAM" id="SSF57667">
    <property type="entry name" value="beta-beta-alpha zinc fingers"/>
    <property type="match status" value="1"/>
</dbReference>
<dbReference type="Gene3D" id="3.30.160.60">
    <property type="entry name" value="Classic Zinc Finger"/>
    <property type="match status" value="2"/>
</dbReference>
<dbReference type="PROSITE" id="PS50157">
    <property type="entry name" value="ZINC_FINGER_C2H2_2"/>
    <property type="match status" value="2"/>
</dbReference>
<dbReference type="InterPro" id="IPR036236">
    <property type="entry name" value="Znf_C2H2_sf"/>
</dbReference>
<dbReference type="OrthoDB" id="9947289at2759"/>
<evidence type="ECO:0000256" key="3">
    <source>
        <dbReference type="ARBA" id="ARBA00022771"/>
    </source>
</evidence>
<dbReference type="PROSITE" id="PS00028">
    <property type="entry name" value="ZINC_FINGER_C2H2_1"/>
    <property type="match status" value="1"/>
</dbReference>
<evidence type="ECO:0000256" key="5">
    <source>
        <dbReference type="PROSITE-ProRule" id="PRU00042"/>
    </source>
</evidence>
<feature type="compositionally biased region" description="Low complexity" evidence="6">
    <location>
        <begin position="16"/>
        <end position="28"/>
    </location>
</feature>
<feature type="domain" description="C2H2-type" evidence="7">
    <location>
        <begin position="490"/>
        <end position="514"/>
    </location>
</feature>
<gene>
    <name evidence="8" type="ORF">BDEG_24703</name>
</gene>
<keyword evidence="2" id="KW-0677">Repeat</keyword>
<feature type="region of interest" description="Disordered" evidence="6">
    <location>
        <begin position="1"/>
        <end position="96"/>
    </location>
</feature>
<evidence type="ECO:0000256" key="6">
    <source>
        <dbReference type="SAM" id="MobiDB-lite"/>
    </source>
</evidence>
<organism evidence="8 9">
    <name type="scientific">Batrachochytrium dendrobatidis (strain JEL423)</name>
    <dbReference type="NCBI Taxonomy" id="403673"/>
    <lineage>
        <taxon>Eukaryota</taxon>
        <taxon>Fungi</taxon>
        <taxon>Fungi incertae sedis</taxon>
        <taxon>Chytridiomycota</taxon>
        <taxon>Chytridiomycota incertae sedis</taxon>
        <taxon>Chytridiomycetes</taxon>
        <taxon>Rhizophydiales</taxon>
        <taxon>Rhizophydiales incertae sedis</taxon>
        <taxon>Batrachochytrium</taxon>
    </lineage>
</organism>
<reference evidence="8 9" key="1">
    <citation type="submission" date="2006-10" db="EMBL/GenBank/DDBJ databases">
        <title>The Genome Sequence of Batrachochytrium dendrobatidis JEL423.</title>
        <authorList>
            <consortium name="The Broad Institute Genome Sequencing Platform"/>
            <person name="Birren B."/>
            <person name="Lander E."/>
            <person name="Galagan J."/>
            <person name="Cuomo C."/>
            <person name="Devon K."/>
            <person name="Jaffe D."/>
            <person name="Butler J."/>
            <person name="Alvarez P."/>
            <person name="Gnerre S."/>
            <person name="Grabherr M."/>
            <person name="Kleber M."/>
            <person name="Mauceli E."/>
            <person name="Brockman W."/>
            <person name="Young S."/>
            <person name="LaButti K."/>
            <person name="Sykes S."/>
            <person name="DeCaprio D."/>
            <person name="Crawford M."/>
            <person name="Koehrsen M."/>
            <person name="Engels R."/>
            <person name="Montgomery P."/>
            <person name="Pearson M."/>
            <person name="Howarth C."/>
            <person name="Larson L."/>
            <person name="White J."/>
            <person name="O'Leary S."/>
            <person name="Kodira C."/>
            <person name="Zeng Q."/>
            <person name="Yandava C."/>
            <person name="Alvarado L."/>
            <person name="Longcore J."/>
            <person name="James T."/>
        </authorList>
    </citation>
    <scope>NUCLEOTIDE SEQUENCE [LARGE SCALE GENOMIC DNA]</scope>
    <source>
        <strain evidence="8 9">JEL423</strain>
    </source>
</reference>
<dbReference type="AlphaFoldDB" id="A0A177WLQ5"/>
<evidence type="ECO:0000313" key="9">
    <source>
        <dbReference type="Proteomes" id="UP000077115"/>
    </source>
</evidence>